<dbReference type="Gramene" id="Pp3c3_37710V3.2">
    <property type="protein sequence ID" value="Pp3c3_37710V3.2"/>
    <property type="gene ID" value="Pp3c3_37710"/>
</dbReference>
<feature type="domain" description="Homeobox" evidence="11">
    <location>
        <begin position="91"/>
        <end position="151"/>
    </location>
</feature>
<dbReference type="InterPro" id="IPR001356">
    <property type="entry name" value="HD"/>
</dbReference>
<dbReference type="EnsemblPlants" id="Pp3c3_37710V3.3">
    <property type="protein sequence ID" value="Pp3c3_37710V3.3"/>
    <property type="gene ID" value="Pp3c3_37710"/>
</dbReference>
<feature type="region of interest" description="Disordered" evidence="10">
    <location>
        <begin position="39"/>
        <end position="99"/>
    </location>
</feature>
<dbReference type="Proteomes" id="UP000006727">
    <property type="component" value="Chromosome 3"/>
</dbReference>
<dbReference type="FunFam" id="1.10.10.60:FF:000987">
    <property type="match status" value="1"/>
</dbReference>
<sequence length="332" mass="37501">MAITSMGHYSGQNEVFTGNGNTSDSFAAMIGPCSPHVDLQALRRSGGGLGDDGQSQGGGQKRRYFASYDAPKMEDGPEDADEGTEDGTGNGSQLEKKRRLTIEQVRSLEKNFEAENKLEPERKMRLAKELGLRPRQVAIWFQNRRARWKTKQLERDYETLESDYKRLKADYEQVLSEKNHLKAELQRKSRDVPASKQDDNNLGLESIQTPERDRHVSDSDARQLNSRSSPTVDISRVKDEISGSTDGNSSDIVDADSPRTTNSSRKSVIQSSDFPPESLMGHPQLLDTYPEEKIRLDTAVKLEDNFHEDQSCNYLLLHLDQQSGVLPWWDWP</sequence>
<dbReference type="Pfam" id="PF02183">
    <property type="entry name" value="HALZ"/>
    <property type="match status" value="1"/>
</dbReference>
<dbReference type="CDD" id="cd00086">
    <property type="entry name" value="homeodomain"/>
    <property type="match status" value="1"/>
</dbReference>
<keyword evidence="5" id="KW-0804">Transcription</keyword>
<reference evidence="12 14" key="2">
    <citation type="journal article" date="2018" name="Plant J.">
        <title>The Physcomitrella patens chromosome-scale assembly reveals moss genome structure and evolution.</title>
        <authorList>
            <person name="Lang D."/>
            <person name="Ullrich K.K."/>
            <person name="Murat F."/>
            <person name="Fuchs J."/>
            <person name="Jenkins J."/>
            <person name="Haas F.B."/>
            <person name="Piednoel M."/>
            <person name="Gundlach H."/>
            <person name="Van Bel M."/>
            <person name="Meyberg R."/>
            <person name="Vives C."/>
            <person name="Morata J."/>
            <person name="Symeonidi A."/>
            <person name="Hiss M."/>
            <person name="Muchero W."/>
            <person name="Kamisugi Y."/>
            <person name="Saleh O."/>
            <person name="Blanc G."/>
            <person name="Decker E.L."/>
            <person name="van Gessel N."/>
            <person name="Grimwood J."/>
            <person name="Hayes R.D."/>
            <person name="Graham S.W."/>
            <person name="Gunter L.E."/>
            <person name="McDaniel S.F."/>
            <person name="Hoernstein S.N.W."/>
            <person name="Larsson A."/>
            <person name="Li F.W."/>
            <person name="Perroud P.F."/>
            <person name="Phillips J."/>
            <person name="Ranjan P."/>
            <person name="Rokshar D.S."/>
            <person name="Rothfels C.J."/>
            <person name="Schneider L."/>
            <person name="Shu S."/>
            <person name="Stevenson D.W."/>
            <person name="Thummler F."/>
            <person name="Tillich M."/>
            <person name="Villarreal Aguilar J.C."/>
            <person name="Widiez T."/>
            <person name="Wong G.K."/>
            <person name="Wymore A."/>
            <person name="Zhang Y."/>
            <person name="Zimmer A.D."/>
            <person name="Quatrano R.S."/>
            <person name="Mayer K.F.X."/>
            <person name="Goodstein D."/>
            <person name="Casacuberta J.M."/>
            <person name="Vandepoele K."/>
            <person name="Reski R."/>
            <person name="Cuming A.C."/>
            <person name="Tuskan G.A."/>
            <person name="Maumus F."/>
            <person name="Salse J."/>
            <person name="Schmutz J."/>
            <person name="Rensing S.A."/>
        </authorList>
    </citation>
    <scope>NUCLEOTIDE SEQUENCE [LARGE SCALE GENOMIC DNA]</scope>
    <source>
        <strain evidence="13 14">cv. Gransden 2004</strain>
    </source>
</reference>
<dbReference type="PANTHER" id="PTHR24326:SF606">
    <property type="entry name" value="HOMEOBOX-LEUCINE ZIPPER PROTEIN ATHB-54"/>
    <property type="match status" value="1"/>
</dbReference>
<proteinExistence type="inferred from homology"/>
<comment type="similarity">
    <text evidence="7">Belongs to the HD-ZIP homeobox family. Class I subfamily.</text>
</comment>
<feature type="compositionally biased region" description="Basic and acidic residues" evidence="10">
    <location>
        <begin position="210"/>
        <end position="221"/>
    </location>
</feature>
<evidence type="ECO:0000313" key="13">
    <source>
        <dbReference type="EnsemblPlants" id="Pp3c3_37710V3.1"/>
    </source>
</evidence>
<name>A9SN13_PHYPA</name>
<dbReference type="GO" id="GO:0045893">
    <property type="term" value="P:positive regulation of DNA-templated transcription"/>
    <property type="evidence" value="ECO:0000318"/>
    <property type="project" value="GO_Central"/>
</dbReference>
<dbReference type="GeneID" id="112279546"/>
<reference evidence="13" key="3">
    <citation type="submission" date="2020-12" db="UniProtKB">
        <authorList>
            <consortium name="EnsemblPlants"/>
        </authorList>
    </citation>
    <scope>IDENTIFICATION</scope>
</reference>
<evidence type="ECO:0000259" key="11">
    <source>
        <dbReference type="PROSITE" id="PS50071"/>
    </source>
</evidence>
<dbReference type="InterPro" id="IPR000047">
    <property type="entry name" value="HTH_motif"/>
</dbReference>
<dbReference type="PaxDb" id="3218-PP1S96_191V6.1"/>
<evidence type="ECO:0000256" key="6">
    <source>
        <dbReference type="ARBA" id="ARBA00023242"/>
    </source>
</evidence>
<dbReference type="SUPFAM" id="SSF46689">
    <property type="entry name" value="Homeodomain-like"/>
    <property type="match status" value="1"/>
</dbReference>
<dbReference type="GO" id="GO:0005634">
    <property type="term" value="C:nucleus"/>
    <property type="evidence" value="ECO:0000318"/>
    <property type="project" value="GO_Central"/>
</dbReference>
<reference evidence="12 14" key="1">
    <citation type="journal article" date="2008" name="Science">
        <title>The Physcomitrella genome reveals evolutionary insights into the conquest of land by plants.</title>
        <authorList>
            <person name="Rensing S."/>
            <person name="Lang D."/>
            <person name="Zimmer A."/>
            <person name="Terry A."/>
            <person name="Salamov A."/>
            <person name="Shapiro H."/>
            <person name="Nishiyama T."/>
            <person name="Perroud P.-F."/>
            <person name="Lindquist E."/>
            <person name="Kamisugi Y."/>
            <person name="Tanahashi T."/>
            <person name="Sakakibara K."/>
            <person name="Fujita T."/>
            <person name="Oishi K."/>
            <person name="Shin-I T."/>
            <person name="Kuroki Y."/>
            <person name="Toyoda A."/>
            <person name="Suzuki Y."/>
            <person name="Hashimoto A."/>
            <person name="Yamaguchi K."/>
            <person name="Sugano A."/>
            <person name="Kohara Y."/>
            <person name="Fujiyama A."/>
            <person name="Anterola A."/>
            <person name="Aoki S."/>
            <person name="Ashton N."/>
            <person name="Barbazuk W.B."/>
            <person name="Barker E."/>
            <person name="Bennetzen J."/>
            <person name="Bezanilla M."/>
            <person name="Blankenship R."/>
            <person name="Cho S.H."/>
            <person name="Dutcher S."/>
            <person name="Estelle M."/>
            <person name="Fawcett J.A."/>
            <person name="Gundlach H."/>
            <person name="Hanada K."/>
            <person name="Heyl A."/>
            <person name="Hicks K.A."/>
            <person name="Hugh J."/>
            <person name="Lohr M."/>
            <person name="Mayer K."/>
            <person name="Melkozernov A."/>
            <person name="Murata T."/>
            <person name="Nelson D."/>
            <person name="Pils B."/>
            <person name="Prigge M."/>
            <person name="Reiss B."/>
            <person name="Renner T."/>
            <person name="Rombauts S."/>
            <person name="Rushton P."/>
            <person name="Sanderfoot A."/>
            <person name="Schween G."/>
            <person name="Shiu S.-H."/>
            <person name="Stueber K."/>
            <person name="Theodoulou F.L."/>
            <person name="Tu H."/>
            <person name="Van de Peer Y."/>
            <person name="Verrier P.J."/>
            <person name="Waters E."/>
            <person name="Wood A."/>
            <person name="Yang L."/>
            <person name="Cove D."/>
            <person name="Cuming A."/>
            <person name="Hasebe M."/>
            <person name="Lucas S."/>
            <person name="Mishler D.B."/>
            <person name="Reski R."/>
            <person name="Grigoriev I."/>
            <person name="Quatrano R.S."/>
            <person name="Boore J.L."/>
        </authorList>
    </citation>
    <scope>NUCLEOTIDE SEQUENCE [LARGE SCALE GENOMIC DNA]</scope>
    <source>
        <strain evidence="13 14">cv. Gransden 2004</strain>
    </source>
</reference>
<keyword evidence="6 8" id="KW-0539">Nucleus</keyword>
<accession>A9SN13</accession>
<evidence type="ECO:0000256" key="5">
    <source>
        <dbReference type="ARBA" id="ARBA00023163"/>
    </source>
</evidence>
<dbReference type="PROSITE" id="PS00027">
    <property type="entry name" value="HOMEOBOX_1"/>
    <property type="match status" value="1"/>
</dbReference>
<protein>
    <recommendedName>
        <fullName evidence="11">Homeobox domain-containing protein</fullName>
    </recommendedName>
</protein>
<evidence type="ECO:0000256" key="2">
    <source>
        <dbReference type="ARBA" id="ARBA00023015"/>
    </source>
</evidence>
<feature type="compositionally biased region" description="Polar residues" evidence="10">
    <location>
        <begin position="242"/>
        <end position="251"/>
    </location>
</feature>
<dbReference type="InterPro" id="IPR017970">
    <property type="entry name" value="Homeobox_CS"/>
</dbReference>
<evidence type="ECO:0000313" key="12">
    <source>
        <dbReference type="EMBL" id="PNR58529.1"/>
    </source>
</evidence>
<feature type="compositionally biased region" description="Polar residues" evidence="10">
    <location>
        <begin position="258"/>
        <end position="273"/>
    </location>
</feature>
<organism evidence="12">
    <name type="scientific">Physcomitrium patens</name>
    <name type="common">Spreading-leaved earth moss</name>
    <name type="synonym">Physcomitrella patens</name>
    <dbReference type="NCBI Taxonomy" id="3218"/>
    <lineage>
        <taxon>Eukaryota</taxon>
        <taxon>Viridiplantae</taxon>
        <taxon>Streptophyta</taxon>
        <taxon>Embryophyta</taxon>
        <taxon>Bryophyta</taxon>
        <taxon>Bryophytina</taxon>
        <taxon>Bryopsida</taxon>
        <taxon>Funariidae</taxon>
        <taxon>Funariales</taxon>
        <taxon>Funariaceae</taxon>
        <taxon>Physcomitrium</taxon>
    </lineage>
</organism>
<dbReference type="GO" id="GO:0043565">
    <property type="term" value="F:sequence-specific DNA binding"/>
    <property type="evidence" value="ECO:0000318"/>
    <property type="project" value="GO_Central"/>
</dbReference>
<dbReference type="eggNOG" id="KOG0483">
    <property type="taxonomic scope" value="Eukaryota"/>
</dbReference>
<evidence type="ECO:0000313" key="14">
    <source>
        <dbReference type="Proteomes" id="UP000006727"/>
    </source>
</evidence>
<comment type="subcellular location">
    <subcellularLocation>
        <location evidence="1 8 9">Nucleus</location>
    </subcellularLocation>
</comment>
<evidence type="ECO:0000256" key="8">
    <source>
        <dbReference type="PROSITE-ProRule" id="PRU00108"/>
    </source>
</evidence>
<evidence type="ECO:0000256" key="4">
    <source>
        <dbReference type="ARBA" id="ARBA00023155"/>
    </source>
</evidence>
<dbReference type="Gramene" id="Pp3c3_37710V3.4">
    <property type="protein sequence ID" value="Pp3c3_37710V3.4"/>
    <property type="gene ID" value="Pp3c3_37710"/>
</dbReference>
<dbReference type="EnsemblPlants" id="Pp3c3_37710V3.4">
    <property type="protein sequence ID" value="Pp3c3_37710V3.4"/>
    <property type="gene ID" value="Pp3c3_37710"/>
</dbReference>
<dbReference type="GO" id="GO:0000981">
    <property type="term" value="F:DNA-binding transcription factor activity, RNA polymerase II-specific"/>
    <property type="evidence" value="ECO:0007669"/>
    <property type="project" value="InterPro"/>
</dbReference>
<dbReference type="FunCoup" id="A9SN13">
    <property type="interactions" value="16"/>
</dbReference>
<dbReference type="SMART" id="SM00389">
    <property type="entry name" value="HOX"/>
    <property type="match status" value="1"/>
</dbReference>
<feature type="compositionally biased region" description="Polar residues" evidence="10">
    <location>
        <begin position="222"/>
        <end position="232"/>
    </location>
</feature>
<dbReference type="Pfam" id="PF00046">
    <property type="entry name" value="Homeodomain"/>
    <property type="match status" value="1"/>
</dbReference>
<evidence type="ECO:0000256" key="9">
    <source>
        <dbReference type="RuleBase" id="RU000682"/>
    </source>
</evidence>
<dbReference type="HOGENOM" id="CLU_060842_0_0_1"/>
<keyword evidence="3 8" id="KW-0238">DNA-binding</keyword>
<dbReference type="PANTHER" id="PTHR24326">
    <property type="entry name" value="HOMEOBOX-LEUCINE ZIPPER PROTEIN"/>
    <property type="match status" value="1"/>
</dbReference>
<evidence type="ECO:0000256" key="3">
    <source>
        <dbReference type="ARBA" id="ARBA00023125"/>
    </source>
</evidence>
<dbReference type="InterPro" id="IPR009057">
    <property type="entry name" value="Homeodomain-like_sf"/>
</dbReference>
<dbReference type="AlphaFoldDB" id="A9SN13"/>
<feature type="compositionally biased region" description="Basic and acidic residues" evidence="10">
    <location>
        <begin position="182"/>
        <end position="199"/>
    </location>
</feature>
<dbReference type="RefSeq" id="XP_024369882.1">
    <property type="nucleotide sequence ID" value="XM_024514114.2"/>
</dbReference>
<evidence type="ECO:0000256" key="1">
    <source>
        <dbReference type="ARBA" id="ARBA00004123"/>
    </source>
</evidence>
<dbReference type="RefSeq" id="XP_024369881.1">
    <property type="nucleotide sequence ID" value="XM_024514113.2"/>
</dbReference>
<dbReference type="PRINTS" id="PR00031">
    <property type="entry name" value="HTHREPRESSR"/>
</dbReference>
<gene>
    <name evidence="13" type="primary">LOC112279546</name>
    <name evidence="12" type="ORF">PHYPA_005524</name>
</gene>
<evidence type="ECO:0000256" key="10">
    <source>
        <dbReference type="SAM" id="MobiDB-lite"/>
    </source>
</evidence>
<feature type="region of interest" description="Disordered" evidence="10">
    <location>
        <begin position="182"/>
        <end position="284"/>
    </location>
</feature>
<dbReference type="EnsemblPlants" id="Pp3c3_37710V3.1">
    <property type="protein sequence ID" value="Pp3c3_37710V3.1"/>
    <property type="gene ID" value="Pp3c3_37710"/>
</dbReference>
<dbReference type="EMBL" id="ABEU02000003">
    <property type="protein sequence ID" value="PNR58529.1"/>
    <property type="molecule type" value="Genomic_DNA"/>
</dbReference>
<dbReference type="InterPro" id="IPR045224">
    <property type="entry name" value="HDZip_class_I_plant"/>
</dbReference>
<dbReference type="Gramene" id="Pp3c3_37710V3.3">
    <property type="protein sequence ID" value="Pp3c3_37710V3.3"/>
    <property type="gene ID" value="Pp3c3_37710"/>
</dbReference>
<keyword evidence="4 8" id="KW-0371">Homeobox</keyword>
<keyword evidence="2" id="KW-0805">Transcription regulation</keyword>
<feature type="compositionally biased region" description="Acidic residues" evidence="10">
    <location>
        <begin position="76"/>
        <end position="85"/>
    </location>
</feature>
<dbReference type="Gramene" id="Pp3c3_37710V3.1">
    <property type="protein sequence ID" value="Pp3c3_37710V3.1"/>
    <property type="gene ID" value="Pp3c3_37710"/>
</dbReference>
<evidence type="ECO:0000256" key="7">
    <source>
        <dbReference type="ARBA" id="ARBA00025748"/>
    </source>
</evidence>
<dbReference type="InterPro" id="IPR003106">
    <property type="entry name" value="Leu_zip_homeo"/>
</dbReference>
<feature type="DNA-binding region" description="Homeobox" evidence="8">
    <location>
        <begin position="93"/>
        <end position="152"/>
    </location>
</feature>
<feature type="compositionally biased region" description="Gly residues" evidence="10">
    <location>
        <begin position="45"/>
        <end position="59"/>
    </location>
</feature>
<keyword evidence="14" id="KW-1185">Reference proteome</keyword>
<dbReference type="EnsemblPlants" id="Pp3c3_37710V3.2">
    <property type="protein sequence ID" value="Pp3c3_37710V3.2"/>
    <property type="gene ID" value="Pp3c3_37710"/>
</dbReference>
<dbReference type="PROSITE" id="PS50071">
    <property type="entry name" value="HOMEOBOX_2"/>
    <property type="match status" value="1"/>
</dbReference>
<dbReference type="Gene3D" id="1.10.10.60">
    <property type="entry name" value="Homeodomain-like"/>
    <property type="match status" value="1"/>
</dbReference>